<feature type="compositionally biased region" description="Basic and acidic residues" evidence="1">
    <location>
        <begin position="262"/>
        <end position="272"/>
    </location>
</feature>
<accession>A0A1Y1HS98</accession>
<feature type="region of interest" description="Disordered" evidence="1">
    <location>
        <begin position="262"/>
        <end position="286"/>
    </location>
</feature>
<organism evidence="3 4">
    <name type="scientific">Klebsormidium nitens</name>
    <name type="common">Green alga</name>
    <name type="synonym">Ulothrix nitens</name>
    <dbReference type="NCBI Taxonomy" id="105231"/>
    <lineage>
        <taxon>Eukaryota</taxon>
        <taxon>Viridiplantae</taxon>
        <taxon>Streptophyta</taxon>
        <taxon>Klebsormidiophyceae</taxon>
        <taxon>Klebsormidiales</taxon>
        <taxon>Klebsormidiaceae</taxon>
        <taxon>Klebsormidium</taxon>
    </lineage>
</organism>
<evidence type="ECO:0000313" key="4">
    <source>
        <dbReference type="Proteomes" id="UP000054558"/>
    </source>
</evidence>
<evidence type="ECO:0000256" key="2">
    <source>
        <dbReference type="SAM" id="Phobius"/>
    </source>
</evidence>
<name>A0A1Y1HS98_KLENI</name>
<keyword evidence="2" id="KW-1133">Transmembrane helix</keyword>
<proteinExistence type="predicted"/>
<gene>
    <name evidence="3" type="ORF">KFL_000600090</name>
</gene>
<feature type="compositionally biased region" description="Polar residues" evidence="1">
    <location>
        <begin position="81"/>
        <end position="95"/>
    </location>
</feature>
<evidence type="ECO:0008006" key="5">
    <source>
        <dbReference type="Google" id="ProtNLM"/>
    </source>
</evidence>
<evidence type="ECO:0000256" key="1">
    <source>
        <dbReference type="SAM" id="MobiDB-lite"/>
    </source>
</evidence>
<evidence type="ECO:0000313" key="3">
    <source>
        <dbReference type="EMBL" id="GAQ80692.1"/>
    </source>
</evidence>
<protein>
    <recommendedName>
        <fullName evidence="5">Transmembrane protein</fullName>
    </recommendedName>
</protein>
<reference evidence="3 4" key="1">
    <citation type="journal article" date="2014" name="Nat. Commun.">
        <title>Klebsormidium flaccidum genome reveals primary factors for plant terrestrial adaptation.</title>
        <authorList>
            <person name="Hori K."/>
            <person name="Maruyama F."/>
            <person name="Fujisawa T."/>
            <person name="Togashi T."/>
            <person name="Yamamoto N."/>
            <person name="Seo M."/>
            <person name="Sato S."/>
            <person name="Yamada T."/>
            <person name="Mori H."/>
            <person name="Tajima N."/>
            <person name="Moriyama T."/>
            <person name="Ikeuchi M."/>
            <person name="Watanabe M."/>
            <person name="Wada H."/>
            <person name="Kobayashi K."/>
            <person name="Saito M."/>
            <person name="Masuda T."/>
            <person name="Sasaki-Sekimoto Y."/>
            <person name="Mashiguchi K."/>
            <person name="Awai K."/>
            <person name="Shimojima M."/>
            <person name="Masuda S."/>
            <person name="Iwai M."/>
            <person name="Nobusawa T."/>
            <person name="Narise T."/>
            <person name="Kondo S."/>
            <person name="Saito H."/>
            <person name="Sato R."/>
            <person name="Murakawa M."/>
            <person name="Ihara Y."/>
            <person name="Oshima-Yamada Y."/>
            <person name="Ohtaka K."/>
            <person name="Satoh M."/>
            <person name="Sonobe K."/>
            <person name="Ishii M."/>
            <person name="Ohtani R."/>
            <person name="Kanamori-Sato M."/>
            <person name="Honoki R."/>
            <person name="Miyazaki D."/>
            <person name="Mochizuki H."/>
            <person name="Umetsu J."/>
            <person name="Higashi K."/>
            <person name="Shibata D."/>
            <person name="Kamiya Y."/>
            <person name="Sato N."/>
            <person name="Nakamura Y."/>
            <person name="Tabata S."/>
            <person name="Ida S."/>
            <person name="Kurokawa K."/>
            <person name="Ohta H."/>
        </authorList>
    </citation>
    <scope>NUCLEOTIDE SEQUENCE [LARGE SCALE GENOMIC DNA]</scope>
    <source>
        <strain evidence="3 4">NIES-2285</strain>
    </source>
</reference>
<keyword evidence="2" id="KW-0812">Transmembrane</keyword>
<dbReference type="Proteomes" id="UP000054558">
    <property type="component" value="Unassembled WGS sequence"/>
</dbReference>
<feature type="region of interest" description="Disordered" evidence="1">
    <location>
        <begin position="68"/>
        <end position="140"/>
    </location>
</feature>
<keyword evidence="2" id="KW-0472">Membrane</keyword>
<dbReference type="EMBL" id="DF237009">
    <property type="protein sequence ID" value="GAQ80692.1"/>
    <property type="molecule type" value="Genomic_DNA"/>
</dbReference>
<dbReference type="AlphaFoldDB" id="A0A1Y1HS98"/>
<feature type="transmembrane region" description="Helical" evidence="2">
    <location>
        <begin position="223"/>
        <end position="242"/>
    </location>
</feature>
<keyword evidence="4" id="KW-1185">Reference proteome</keyword>
<sequence>MQRAAVQRCPKGNSLGASLDTGLQPVPRSHCGATLSGCKVWSSHPRCLRQKKRLSLVSHGVREDNTTFSFTGQAKHPSRKAQVTATGEETSNGYVSSEVRHNVLNQSNGGNRPGGPGSSSGEVEVEGAQKAASRGTAGDLTAEQKAALQALDAQLNTLSDSDPKAGQLSARRKFAEDLARKSGRAVPSESPPSKRTLAGDYLDSAAWDQKVAADKGFELDDSFLAYTGAALLVLTVVTNLFLNKFFPLPTKAQVKEMRRKDEAMMSRGRFDTQDTDLSSAPPLRDS</sequence>